<feature type="coiled-coil region" evidence="1">
    <location>
        <begin position="380"/>
        <end position="438"/>
    </location>
</feature>
<dbReference type="AlphaFoldDB" id="A0A9D4VV94"/>
<accession>A0A9D4VV94</accession>
<dbReference type="Pfam" id="PF24924">
    <property type="entry name" value="DUF7745"/>
    <property type="match status" value="1"/>
</dbReference>
<dbReference type="Proteomes" id="UP001058974">
    <property type="component" value="Chromosome 7"/>
</dbReference>
<keyword evidence="1" id="KW-0175">Coiled coil</keyword>
<dbReference type="Gramene" id="Psat07G0495900-T1">
    <property type="protein sequence ID" value="KAI5389494.1"/>
    <property type="gene ID" value="KIW84_074959"/>
</dbReference>
<protein>
    <recommendedName>
        <fullName evidence="2">DUF7745 domain-containing protein</fullName>
    </recommendedName>
</protein>
<dbReference type="PANTHER" id="PTHR48154">
    <property type="entry name" value="PROTEIN, PUTATIVE-RELATED"/>
    <property type="match status" value="1"/>
</dbReference>
<comment type="caution">
    <text evidence="3">The sequence shown here is derived from an EMBL/GenBank/DDBJ whole genome shotgun (WGS) entry which is preliminary data.</text>
</comment>
<dbReference type="PANTHER" id="PTHR48154:SF1">
    <property type="entry name" value="PROTEIN, PUTATIVE-RELATED"/>
    <property type="match status" value="1"/>
</dbReference>
<reference evidence="3 4" key="1">
    <citation type="journal article" date="2022" name="Nat. Genet.">
        <title>Improved pea reference genome and pan-genome highlight genomic features and evolutionary characteristics.</title>
        <authorList>
            <person name="Yang T."/>
            <person name="Liu R."/>
            <person name="Luo Y."/>
            <person name="Hu S."/>
            <person name="Wang D."/>
            <person name="Wang C."/>
            <person name="Pandey M.K."/>
            <person name="Ge S."/>
            <person name="Xu Q."/>
            <person name="Li N."/>
            <person name="Li G."/>
            <person name="Huang Y."/>
            <person name="Saxena R.K."/>
            <person name="Ji Y."/>
            <person name="Li M."/>
            <person name="Yan X."/>
            <person name="He Y."/>
            <person name="Liu Y."/>
            <person name="Wang X."/>
            <person name="Xiang C."/>
            <person name="Varshney R.K."/>
            <person name="Ding H."/>
            <person name="Gao S."/>
            <person name="Zong X."/>
        </authorList>
    </citation>
    <scope>NUCLEOTIDE SEQUENCE [LARGE SCALE GENOMIC DNA]</scope>
    <source>
        <strain evidence="3 4">cv. Zhongwan 6</strain>
    </source>
</reference>
<name>A0A9D4VV94_PEA</name>
<dbReference type="InterPro" id="IPR056647">
    <property type="entry name" value="DUF7745"/>
</dbReference>
<sequence length="490" mass="56334">MASVPELKRKTCTYSFHREPVTSLIELRNLVTSGNQKVFVDQYGDLLTLLKMVDYQLAPTLEEYSILMNVPIRYQVPFLDVPKEVDFKVIAKALHLSIREVSDNWKSSGDVVGLPLKYLVRMAKEEAKKGNWEAFHAQLAVMIYGIVLFPSMPNFVDFAAVTIFLGGNPVPTLLADTYYAIHSRHGKCGAIRCCLPLLIRWFLSLLPTSGPFVDAQSTRKWTQRIMSLTSYDIRWQAYRMDLGFVMNGRPLYAKIAESVYFEKRGDPARLEQVGRAWKTIGVKDGVVLGKKFAVAMPDYIDWVKKRVETLLLPYDRMESLQEQPPLILAESVPAEHYKQALMENHRLKGKEQDTHMELYKAKADKLNLAHQLKGMQGEDASRLKSKKRSYEEMEALLNEEHRECLRLQRAEVNYQNKIRDLEKQLRDEDIQLKKEVDMRHASESQLGGEVVELRRQLKEKITPLPECSECNLLIDQCQYLKTLILGGHLS</sequence>
<evidence type="ECO:0000313" key="3">
    <source>
        <dbReference type="EMBL" id="KAI5389494.1"/>
    </source>
</evidence>
<gene>
    <name evidence="3" type="ORF">KIW84_074959</name>
</gene>
<organism evidence="3 4">
    <name type="scientific">Pisum sativum</name>
    <name type="common">Garden pea</name>
    <name type="synonym">Lathyrus oleraceus</name>
    <dbReference type="NCBI Taxonomy" id="3888"/>
    <lineage>
        <taxon>Eukaryota</taxon>
        <taxon>Viridiplantae</taxon>
        <taxon>Streptophyta</taxon>
        <taxon>Embryophyta</taxon>
        <taxon>Tracheophyta</taxon>
        <taxon>Spermatophyta</taxon>
        <taxon>Magnoliopsida</taxon>
        <taxon>eudicotyledons</taxon>
        <taxon>Gunneridae</taxon>
        <taxon>Pentapetalae</taxon>
        <taxon>rosids</taxon>
        <taxon>fabids</taxon>
        <taxon>Fabales</taxon>
        <taxon>Fabaceae</taxon>
        <taxon>Papilionoideae</taxon>
        <taxon>50 kb inversion clade</taxon>
        <taxon>NPAAA clade</taxon>
        <taxon>Hologalegina</taxon>
        <taxon>IRL clade</taxon>
        <taxon>Fabeae</taxon>
        <taxon>Lathyrus</taxon>
    </lineage>
</organism>
<evidence type="ECO:0000313" key="4">
    <source>
        <dbReference type="Proteomes" id="UP001058974"/>
    </source>
</evidence>
<keyword evidence="4" id="KW-1185">Reference proteome</keyword>
<feature type="domain" description="DUF7745" evidence="2">
    <location>
        <begin position="53"/>
        <end position="241"/>
    </location>
</feature>
<proteinExistence type="predicted"/>
<evidence type="ECO:0000256" key="1">
    <source>
        <dbReference type="SAM" id="Coils"/>
    </source>
</evidence>
<dbReference type="EMBL" id="JAMSHJ010000007">
    <property type="protein sequence ID" value="KAI5389494.1"/>
    <property type="molecule type" value="Genomic_DNA"/>
</dbReference>
<evidence type="ECO:0000259" key="2">
    <source>
        <dbReference type="Pfam" id="PF24924"/>
    </source>
</evidence>